<dbReference type="EMBL" id="CADIKC010000008">
    <property type="protein sequence ID" value="CAB3727905.1"/>
    <property type="molecule type" value="Genomic_DNA"/>
</dbReference>
<accession>A0A6J5C5Q2</accession>
<keyword evidence="2" id="KW-0732">Signal</keyword>
<evidence type="ECO:0000313" key="6">
    <source>
        <dbReference type="EMBL" id="CAB3727905.1"/>
    </source>
</evidence>
<reference evidence="6 7" key="1">
    <citation type="submission" date="2020-04" db="EMBL/GenBank/DDBJ databases">
        <authorList>
            <person name="De Canck E."/>
        </authorList>
    </citation>
    <scope>NUCLEOTIDE SEQUENCE [LARGE SCALE GENOMIC DNA]</scope>
    <source>
        <strain evidence="6 7">LMG 24238</strain>
    </source>
</reference>
<evidence type="ECO:0000256" key="3">
    <source>
        <dbReference type="ARBA" id="ARBA00022801"/>
    </source>
</evidence>
<sequence>MVRLKLQITGAFRPGAARLDAVRKMPARSRQILRRMMCTALLPAVLAGCLAQKPTPPRVSVSDEAGAQVVIRRTADGVPHIEAQSWTALGYGYGYAQAQDNLCTLADAFVTYRGERSAFFGADAKPPTRATFGSPRNIDADFFFRLLDGREQTDAYRAHQPDNVRQLIAGFAQGYNRYLATLRAAPDTRAHAACRNERWVRDITETDIYRRLAAANFVGGYTGFIEALADAHPPAVQLGQAVPQRVASVGDELGNTYLQAGGVRDAGSNALAFGANVTGSGQSVLFGNPHWFWQGPDRFYQAQLTLPGQLDVSGVSFLGVPVVMIGYNRNVAWTHTVSSARRFGLFQLSLVPGKPTVYQIDGREEPMTQQQITVEVKQADGTSKPVTRTFYRSRFGPVVDLHAMSPALAWNGTQAFAVRDSNADNYAIFENFLRWGQASSLDDFIATQKRLAATPWVNTVAIGRDDPRVWFADIGSMPNVDDAFAATCTAKPLGAAFDAKMPGVPFLDGSRSACQWPMSKGSVRAGALPVDDMPSLLRTDYVANMNNSYGLANPQQPLSGFPRVVGDPNAALSLRAQLGHEIARSWMALPAGQRTLSALGTRVLDTRTMTAERFLPQVLQSVCVGPDPVVQLDKDRSGGAAPAAPQTVHLAAACKTLRAWPMNAETDSHGAVLWEAFWSRIEAIPVDQRYAVPFSMSAPLSTPDHLRADDPRVAQALGAAVLALQRAGLAVDAPTGAALYTSRNGKRIALFGGCSESGYFVSACPIEHVGAGKSDSALMDGAAIGNSYMQIVSFGPNSRVIARTLLAPSESDDPASPASAEGTLDYARKTWRNAPFDQADVEREENRSQRVTLTVPAPQD</sequence>
<dbReference type="Pfam" id="PF01804">
    <property type="entry name" value="Penicil_amidase"/>
    <property type="match status" value="1"/>
</dbReference>
<dbReference type="PANTHER" id="PTHR34218:SF3">
    <property type="entry name" value="ACYL-HOMOSERINE LACTONE ACYLASE PVDQ"/>
    <property type="match status" value="1"/>
</dbReference>
<dbReference type="Gene3D" id="2.30.120.10">
    <property type="match status" value="1"/>
</dbReference>
<dbReference type="Gene3D" id="3.60.20.10">
    <property type="entry name" value="Glutamine Phosphoribosylpyrophosphate, subunit 1, domain 1"/>
    <property type="match status" value="1"/>
</dbReference>
<dbReference type="SUPFAM" id="SSF56235">
    <property type="entry name" value="N-terminal nucleophile aminohydrolases (Ntn hydrolases)"/>
    <property type="match status" value="1"/>
</dbReference>
<keyword evidence="4" id="KW-0865">Zymogen</keyword>
<dbReference type="PANTHER" id="PTHR34218">
    <property type="entry name" value="PEPTIDASE S45 PENICILLIN AMIDASE"/>
    <property type="match status" value="1"/>
</dbReference>
<dbReference type="InterPro" id="IPR043146">
    <property type="entry name" value="Penicillin_amidase_N_B-knob"/>
</dbReference>
<dbReference type="InterPro" id="IPR002692">
    <property type="entry name" value="S45"/>
</dbReference>
<gene>
    <name evidence="6" type="primary">pvdQ</name>
    <name evidence="6" type="ORF">LMG24238_05483</name>
</gene>
<proteinExistence type="inferred from homology"/>
<dbReference type="GeneID" id="97044073"/>
<dbReference type="AlphaFoldDB" id="A0A6J5C5Q2"/>
<evidence type="ECO:0000256" key="5">
    <source>
        <dbReference type="SAM" id="MobiDB-lite"/>
    </source>
</evidence>
<feature type="region of interest" description="Disordered" evidence="5">
    <location>
        <begin position="836"/>
        <end position="860"/>
    </location>
</feature>
<dbReference type="InterPro" id="IPR023343">
    <property type="entry name" value="Penicillin_amidase_dom1"/>
</dbReference>
<dbReference type="GO" id="GO:0017000">
    <property type="term" value="P:antibiotic biosynthetic process"/>
    <property type="evidence" value="ECO:0007669"/>
    <property type="project" value="InterPro"/>
</dbReference>
<dbReference type="GO" id="GO:0016811">
    <property type="term" value="F:hydrolase activity, acting on carbon-nitrogen (but not peptide) bonds, in linear amides"/>
    <property type="evidence" value="ECO:0007669"/>
    <property type="project" value="InterPro"/>
</dbReference>
<dbReference type="EC" id="3.5.1.97" evidence="6"/>
<dbReference type="Proteomes" id="UP000494255">
    <property type="component" value="Unassembled WGS sequence"/>
</dbReference>
<keyword evidence="3 6" id="KW-0378">Hydrolase</keyword>
<evidence type="ECO:0000313" key="7">
    <source>
        <dbReference type="Proteomes" id="UP000494255"/>
    </source>
</evidence>
<evidence type="ECO:0000256" key="1">
    <source>
        <dbReference type="ARBA" id="ARBA00006586"/>
    </source>
</evidence>
<dbReference type="RefSeq" id="WP_246287745.1">
    <property type="nucleotide sequence ID" value="NZ_CADIKC010000008.1"/>
</dbReference>
<organism evidence="6 7">
    <name type="scientific">Paraburkholderia sediminicola</name>
    <dbReference type="NCBI Taxonomy" id="458836"/>
    <lineage>
        <taxon>Bacteria</taxon>
        <taxon>Pseudomonadati</taxon>
        <taxon>Pseudomonadota</taxon>
        <taxon>Betaproteobacteria</taxon>
        <taxon>Burkholderiales</taxon>
        <taxon>Burkholderiaceae</taxon>
        <taxon>Paraburkholderia</taxon>
    </lineage>
</organism>
<evidence type="ECO:0000256" key="4">
    <source>
        <dbReference type="ARBA" id="ARBA00023145"/>
    </source>
</evidence>
<dbReference type="Gene3D" id="1.10.1400.10">
    <property type="match status" value="1"/>
</dbReference>
<evidence type="ECO:0000256" key="2">
    <source>
        <dbReference type="ARBA" id="ARBA00022729"/>
    </source>
</evidence>
<keyword evidence="7" id="KW-1185">Reference proteome</keyword>
<dbReference type="Gene3D" id="1.10.439.10">
    <property type="entry name" value="Penicillin Amidohydrolase, domain 1"/>
    <property type="match status" value="1"/>
</dbReference>
<dbReference type="InterPro" id="IPR029055">
    <property type="entry name" value="Ntn_hydrolases_N"/>
</dbReference>
<protein>
    <submittedName>
        <fullName evidence="6">Acyl-homoserine lactone acylase PvdQ</fullName>
        <ecNumber evidence="6">3.5.1.97</ecNumber>
    </submittedName>
</protein>
<dbReference type="InterPro" id="IPR043147">
    <property type="entry name" value="Penicillin_amidase_A-knob"/>
</dbReference>
<comment type="similarity">
    <text evidence="1">Belongs to the peptidase S45 family.</text>
</comment>
<name>A0A6J5C5Q2_9BURK</name>